<reference evidence="2" key="1">
    <citation type="submission" date="2014-09" db="EMBL/GenBank/DDBJ databases">
        <authorList>
            <person name="Sharma Rahul"/>
            <person name="Thines Marco"/>
        </authorList>
    </citation>
    <scope>NUCLEOTIDE SEQUENCE [LARGE SCALE GENOMIC DNA]</scope>
</reference>
<evidence type="ECO:0000313" key="2">
    <source>
        <dbReference type="Proteomes" id="UP000054928"/>
    </source>
</evidence>
<sequence>MTSKEIWKQLSIKSMVFCQYEGVSKINDHFAMCECLREEFSFQPAKKIGKSSKVAMSGVARLQRLS</sequence>
<name>A0A0P1AS08_PLAHL</name>
<dbReference type="RefSeq" id="XP_036263269.1">
    <property type="nucleotide sequence ID" value="XM_036407579.1"/>
</dbReference>
<accession>A0A0P1AS08</accession>
<evidence type="ECO:0000313" key="1">
    <source>
        <dbReference type="EMBL" id="CEG43690.1"/>
    </source>
</evidence>
<protein>
    <submittedName>
        <fullName evidence="1">Uncharacterized protein</fullName>
    </submittedName>
</protein>
<organism evidence="1 2">
    <name type="scientific">Plasmopara halstedii</name>
    <name type="common">Downy mildew of sunflower</name>
    <dbReference type="NCBI Taxonomy" id="4781"/>
    <lineage>
        <taxon>Eukaryota</taxon>
        <taxon>Sar</taxon>
        <taxon>Stramenopiles</taxon>
        <taxon>Oomycota</taxon>
        <taxon>Peronosporomycetes</taxon>
        <taxon>Peronosporales</taxon>
        <taxon>Peronosporaceae</taxon>
        <taxon>Plasmopara</taxon>
    </lineage>
</organism>
<keyword evidence="2" id="KW-1185">Reference proteome</keyword>
<proteinExistence type="predicted"/>
<dbReference type="AlphaFoldDB" id="A0A0P1AS08"/>
<dbReference type="EMBL" id="CCYD01000810">
    <property type="protein sequence ID" value="CEG43690.1"/>
    <property type="molecule type" value="Genomic_DNA"/>
</dbReference>
<dbReference type="Proteomes" id="UP000054928">
    <property type="component" value="Unassembled WGS sequence"/>
</dbReference>
<dbReference type="GeneID" id="59052693"/>